<organism evidence="3 4">
    <name type="scientific">Citrifermentans bemidjiense (strain ATCC BAA-1014 / DSM 16622 / JCM 12645 / Bem)</name>
    <name type="common">Geobacter bemidjiensis</name>
    <dbReference type="NCBI Taxonomy" id="404380"/>
    <lineage>
        <taxon>Bacteria</taxon>
        <taxon>Pseudomonadati</taxon>
        <taxon>Thermodesulfobacteriota</taxon>
        <taxon>Desulfuromonadia</taxon>
        <taxon>Geobacterales</taxon>
        <taxon>Geobacteraceae</taxon>
        <taxon>Citrifermentans</taxon>
    </lineage>
</organism>
<sequence length="307" mass="33347">MMDANDRADKLSAASVAIDGVRIRTVREAKRLTQLYVANVVGVTTDTISRWENNRYPSIKRENAQKLADALEVPLGDILRDEAPVPEDEPGTEFPPPSPRRTKLFILFGLAALLLLLVVVILARTPSSAPKAVRWLPRYAAPGEVIPVQVKVTRLPDAPFGFILKEKLPDGMRLVSSVPPSSAAEPAGSSLKWLVPGGGSPVAISYSVRTPAPFAQGKDVKVKGEIVLHGGGVNRTEEVGGGSEVRIGPYHWADANGDGRIDDDEIMPAYYVCDEMKGLGLNWKTIEAIWTGKGYRWDPKTGYTVLK</sequence>
<dbReference type="SUPFAM" id="SSF47413">
    <property type="entry name" value="lambda repressor-like DNA-binding domains"/>
    <property type="match status" value="1"/>
</dbReference>
<reference evidence="3 4" key="1">
    <citation type="submission" date="2008-07" db="EMBL/GenBank/DDBJ databases">
        <title>Complete sequence of Geobacter bemidjiensis BEM.</title>
        <authorList>
            <consortium name="US DOE Joint Genome Institute"/>
            <person name="Lucas S."/>
            <person name="Copeland A."/>
            <person name="Lapidus A."/>
            <person name="Glavina del Rio T."/>
            <person name="Dalin E."/>
            <person name="Tice H."/>
            <person name="Bruce D."/>
            <person name="Goodwin L."/>
            <person name="Pitluck S."/>
            <person name="Kiss H."/>
            <person name="Brettin T."/>
            <person name="Detter J.C."/>
            <person name="Han C."/>
            <person name="Kuske C.R."/>
            <person name="Schmutz J."/>
            <person name="Larimer F."/>
            <person name="Land M."/>
            <person name="Hauser L."/>
            <person name="Kyrpides N."/>
            <person name="Lykidis A."/>
            <person name="Lovley D."/>
            <person name="Richardson P."/>
        </authorList>
    </citation>
    <scope>NUCLEOTIDE SEQUENCE [LARGE SCALE GENOMIC DNA]</scope>
    <source>
        <strain evidence="4">ATCC BAA-1014 / DSM 16622 / JCM 12645 / Bem</strain>
    </source>
</reference>
<evidence type="ECO:0000256" key="1">
    <source>
        <dbReference type="SAM" id="Phobius"/>
    </source>
</evidence>
<dbReference type="EMBL" id="CP001124">
    <property type="protein sequence ID" value="ACH41040.1"/>
    <property type="molecule type" value="Genomic_DNA"/>
</dbReference>
<reference evidence="3 4" key="2">
    <citation type="journal article" date="2010" name="BMC Genomics">
        <title>The genome of Geobacter bemidjiensis, exemplar for the subsurface clade of Geobacter species that predominate in Fe(III)-reducing subsurface environments.</title>
        <authorList>
            <person name="Aklujkar M."/>
            <person name="Young N.D."/>
            <person name="Holmes D."/>
            <person name="Chavan M."/>
            <person name="Risso C."/>
            <person name="Kiss H.E."/>
            <person name="Han C.S."/>
            <person name="Land M.L."/>
            <person name="Lovley D.R."/>
        </authorList>
    </citation>
    <scope>NUCLEOTIDE SEQUENCE [LARGE SCALE GENOMIC DNA]</scope>
    <source>
        <strain evidence="4">ATCC BAA-1014 / DSM 16622 / JCM 12645 / Bem</strain>
    </source>
</reference>
<dbReference type="OrthoDB" id="5395007at2"/>
<dbReference type="InterPro" id="IPR018247">
    <property type="entry name" value="EF_Hand_1_Ca_BS"/>
</dbReference>
<dbReference type="SMART" id="SM00530">
    <property type="entry name" value="HTH_XRE"/>
    <property type="match status" value="1"/>
</dbReference>
<dbReference type="InterPro" id="IPR010982">
    <property type="entry name" value="Lambda_DNA-bd_dom_sf"/>
</dbReference>
<gene>
    <name evidence="3" type="ordered locus">Gbem_4050</name>
</gene>
<dbReference type="PROSITE" id="PS50943">
    <property type="entry name" value="HTH_CROC1"/>
    <property type="match status" value="1"/>
</dbReference>
<name>B5EGX0_CITBB</name>
<dbReference type="AlphaFoldDB" id="B5EGX0"/>
<keyword evidence="1" id="KW-1133">Transmembrane helix</keyword>
<accession>B5EGX0</accession>
<protein>
    <submittedName>
        <fullName evidence="3">Helix-turn-helix XRE domain protein</fullName>
    </submittedName>
</protein>
<feature type="domain" description="HTH cro/C1-type" evidence="2">
    <location>
        <begin position="23"/>
        <end position="78"/>
    </location>
</feature>
<dbReference type="Gene3D" id="1.10.260.40">
    <property type="entry name" value="lambda repressor-like DNA-binding domains"/>
    <property type="match status" value="1"/>
</dbReference>
<evidence type="ECO:0000313" key="3">
    <source>
        <dbReference type="EMBL" id="ACH41040.1"/>
    </source>
</evidence>
<dbReference type="KEGG" id="gbm:Gbem_4050"/>
<proteinExistence type="predicted"/>
<dbReference type="RefSeq" id="WP_012532477.1">
    <property type="nucleotide sequence ID" value="NC_011146.1"/>
</dbReference>
<dbReference type="HOGENOM" id="CLU_911412_0_0_7"/>
<keyword evidence="4" id="KW-1185">Reference proteome</keyword>
<keyword evidence="1" id="KW-0472">Membrane</keyword>
<dbReference type="CDD" id="cd00093">
    <property type="entry name" value="HTH_XRE"/>
    <property type="match status" value="1"/>
</dbReference>
<dbReference type="GO" id="GO:0003677">
    <property type="term" value="F:DNA binding"/>
    <property type="evidence" value="ECO:0007669"/>
    <property type="project" value="InterPro"/>
</dbReference>
<feature type="transmembrane region" description="Helical" evidence="1">
    <location>
        <begin position="104"/>
        <end position="123"/>
    </location>
</feature>
<dbReference type="Proteomes" id="UP000008825">
    <property type="component" value="Chromosome"/>
</dbReference>
<evidence type="ECO:0000259" key="2">
    <source>
        <dbReference type="PROSITE" id="PS50943"/>
    </source>
</evidence>
<dbReference type="STRING" id="404380.Gbem_4050"/>
<dbReference type="Pfam" id="PF01381">
    <property type="entry name" value="HTH_3"/>
    <property type="match status" value="1"/>
</dbReference>
<dbReference type="PROSITE" id="PS00018">
    <property type="entry name" value="EF_HAND_1"/>
    <property type="match status" value="1"/>
</dbReference>
<dbReference type="eggNOG" id="COG1396">
    <property type="taxonomic scope" value="Bacteria"/>
</dbReference>
<evidence type="ECO:0000313" key="4">
    <source>
        <dbReference type="Proteomes" id="UP000008825"/>
    </source>
</evidence>
<dbReference type="InterPro" id="IPR001387">
    <property type="entry name" value="Cro/C1-type_HTH"/>
</dbReference>
<keyword evidence="1" id="KW-0812">Transmembrane</keyword>